<evidence type="ECO:0000256" key="3">
    <source>
        <dbReference type="ARBA" id="ARBA00022692"/>
    </source>
</evidence>
<dbReference type="PROSITE" id="PS50850">
    <property type="entry name" value="MFS"/>
    <property type="match status" value="1"/>
</dbReference>
<evidence type="ECO:0000256" key="7">
    <source>
        <dbReference type="SAM" id="Phobius"/>
    </source>
</evidence>
<dbReference type="Pfam" id="PF07690">
    <property type="entry name" value="MFS_1"/>
    <property type="match status" value="1"/>
</dbReference>
<organism evidence="9 10">
    <name type="scientific">Fusarium mexicanum</name>
    <dbReference type="NCBI Taxonomy" id="751941"/>
    <lineage>
        <taxon>Eukaryota</taxon>
        <taxon>Fungi</taxon>
        <taxon>Dikarya</taxon>
        <taxon>Ascomycota</taxon>
        <taxon>Pezizomycotina</taxon>
        <taxon>Sordariomycetes</taxon>
        <taxon>Hypocreomycetidae</taxon>
        <taxon>Hypocreales</taxon>
        <taxon>Nectriaceae</taxon>
        <taxon>Fusarium</taxon>
        <taxon>Fusarium fujikuroi species complex</taxon>
    </lineage>
</organism>
<keyword evidence="10" id="KW-1185">Reference proteome</keyword>
<evidence type="ECO:0000313" key="9">
    <source>
        <dbReference type="EMBL" id="KAF5539475.1"/>
    </source>
</evidence>
<accession>A0A8H5ILK9</accession>
<dbReference type="PANTHER" id="PTHR43791">
    <property type="entry name" value="PERMEASE-RELATED"/>
    <property type="match status" value="1"/>
</dbReference>
<proteinExistence type="predicted"/>
<evidence type="ECO:0000256" key="2">
    <source>
        <dbReference type="ARBA" id="ARBA00022448"/>
    </source>
</evidence>
<name>A0A8H5ILK9_9HYPO</name>
<feature type="transmembrane region" description="Helical" evidence="7">
    <location>
        <begin position="335"/>
        <end position="351"/>
    </location>
</feature>
<feature type="transmembrane region" description="Helical" evidence="7">
    <location>
        <begin position="427"/>
        <end position="444"/>
    </location>
</feature>
<evidence type="ECO:0000256" key="5">
    <source>
        <dbReference type="ARBA" id="ARBA00023136"/>
    </source>
</evidence>
<dbReference type="Proteomes" id="UP000522262">
    <property type="component" value="Unassembled WGS sequence"/>
</dbReference>
<feature type="transmembrane region" description="Helical" evidence="7">
    <location>
        <begin position="203"/>
        <end position="221"/>
    </location>
</feature>
<dbReference type="GO" id="GO:0016020">
    <property type="term" value="C:membrane"/>
    <property type="evidence" value="ECO:0007669"/>
    <property type="project" value="UniProtKB-SubCell"/>
</dbReference>
<keyword evidence="5 7" id="KW-0472">Membrane</keyword>
<keyword evidence="3 7" id="KW-0812">Transmembrane</keyword>
<dbReference type="PANTHER" id="PTHR43791:SF103">
    <property type="entry name" value="MAJOR FACILITATOR SUPERFAMILY (MFS) PROFILE DOMAIN-CONTAINING PROTEIN-RELATED"/>
    <property type="match status" value="1"/>
</dbReference>
<reference evidence="9 10" key="1">
    <citation type="submission" date="2020-05" db="EMBL/GenBank/DDBJ databases">
        <title>Identification and distribution of gene clusters putatively required for synthesis of sphingolipid metabolism inhibitors in phylogenetically diverse species of the filamentous fungus Fusarium.</title>
        <authorList>
            <person name="Kim H.-S."/>
            <person name="Busman M."/>
            <person name="Brown D.W."/>
            <person name="Divon H."/>
            <person name="Uhlig S."/>
            <person name="Proctor R.H."/>
        </authorList>
    </citation>
    <scope>NUCLEOTIDE SEQUENCE [LARGE SCALE GENOMIC DNA]</scope>
    <source>
        <strain evidence="9 10">NRRL 53147</strain>
    </source>
</reference>
<dbReference type="InterPro" id="IPR011701">
    <property type="entry name" value="MFS"/>
</dbReference>
<dbReference type="InterPro" id="IPR020846">
    <property type="entry name" value="MFS_dom"/>
</dbReference>
<dbReference type="Gene3D" id="1.20.1250.20">
    <property type="entry name" value="MFS general substrate transporter like domains"/>
    <property type="match status" value="2"/>
</dbReference>
<dbReference type="SUPFAM" id="SSF103473">
    <property type="entry name" value="MFS general substrate transporter"/>
    <property type="match status" value="1"/>
</dbReference>
<feature type="transmembrane region" description="Helical" evidence="7">
    <location>
        <begin position="115"/>
        <end position="133"/>
    </location>
</feature>
<evidence type="ECO:0000259" key="8">
    <source>
        <dbReference type="PROSITE" id="PS50850"/>
    </source>
</evidence>
<feature type="transmembrane region" description="Helical" evidence="7">
    <location>
        <begin position="305"/>
        <end position="329"/>
    </location>
</feature>
<sequence>MDQDGKKQYAGSEDAAEVATGSVIERISPEDDLRIRRTLDRWLLPVMALSYAFQYLDKSALASTAILGLRTDLKLTGDEYSWASSIYYFGYLIASYPAGLMMVKWKVGKSITLSILIWGAILMVTAACHNAAGLLATRFFLGVAESAIAPGLTIMISMFYKRKEQPLRHAAWFLGNTTAGALGGLLNFGIGHIRIIAPWKGTFLFLGAATVLWGIANIFLLPDTPNTAWFLSKEDREKAVIRVKDNLTGIKSNEFKWDQFKEALTDPKTWFLVLLQIGLNIPNGGITSLRSIILKGIGFSTFQTLLLQMAPYALQLILVIICTIGSRIWEGTRTYWMMMCYALALVGAALIRELPEHDRWGRYAGTCLVGGYSGSFPIVMSLMSGNVGGFTKKTTVNALIFIAYCAGNIIGPQLFFAREAPRYDSGFAAMMVCLSACFVLSYAFRRYLIWVNKSRDLEEAAMDMADADPVSREALSEAMAMDDKTDTQISKFRYVY</sequence>
<keyword evidence="4 7" id="KW-1133">Transmembrane helix</keyword>
<dbReference type="EMBL" id="JAAOAM010000203">
    <property type="protein sequence ID" value="KAF5539475.1"/>
    <property type="molecule type" value="Genomic_DNA"/>
</dbReference>
<evidence type="ECO:0000313" key="10">
    <source>
        <dbReference type="Proteomes" id="UP000522262"/>
    </source>
</evidence>
<keyword evidence="6" id="KW-0325">Glycoprotein</keyword>
<feature type="transmembrane region" description="Helical" evidence="7">
    <location>
        <begin position="363"/>
        <end position="383"/>
    </location>
</feature>
<protein>
    <submittedName>
        <fullName evidence="9">Major facilitator superfamily transporter</fullName>
    </submittedName>
</protein>
<evidence type="ECO:0000256" key="1">
    <source>
        <dbReference type="ARBA" id="ARBA00004141"/>
    </source>
</evidence>
<evidence type="ECO:0000256" key="4">
    <source>
        <dbReference type="ARBA" id="ARBA00022989"/>
    </source>
</evidence>
<feature type="transmembrane region" description="Helical" evidence="7">
    <location>
        <begin position="86"/>
        <end position="103"/>
    </location>
</feature>
<comment type="subcellular location">
    <subcellularLocation>
        <location evidence="1">Membrane</location>
        <topology evidence="1">Multi-pass membrane protein</topology>
    </subcellularLocation>
</comment>
<feature type="transmembrane region" description="Helical" evidence="7">
    <location>
        <begin position="139"/>
        <end position="160"/>
    </location>
</feature>
<evidence type="ECO:0000256" key="6">
    <source>
        <dbReference type="ARBA" id="ARBA00023180"/>
    </source>
</evidence>
<dbReference type="AlphaFoldDB" id="A0A8H5ILK9"/>
<comment type="caution">
    <text evidence="9">The sequence shown here is derived from an EMBL/GenBank/DDBJ whole genome shotgun (WGS) entry which is preliminary data.</text>
</comment>
<feature type="transmembrane region" description="Helical" evidence="7">
    <location>
        <begin position="395"/>
        <end position="415"/>
    </location>
</feature>
<dbReference type="InterPro" id="IPR036259">
    <property type="entry name" value="MFS_trans_sf"/>
</dbReference>
<feature type="domain" description="Major facilitator superfamily (MFS) profile" evidence="8">
    <location>
        <begin position="43"/>
        <end position="496"/>
    </location>
</feature>
<keyword evidence="2" id="KW-0813">Transport</keyword>
<gene>
    <name evidence="9" type="ORF">FMEXI_8965</name>
</gene>
<dbReference type="GO" id="GO:0022857">
    <property type="term" value="F:transmembrane transporter activity"/>
    <property type="evidence" value="ECO:0007669"/>
    <property type="project" value="InterPro"/>
</dbReference>